<dbReference type="GO" id="GO:0006511">
    <property type="term" value="P:ubiquitin-dependent protein catabolic process"/>
    <property type="evidence" value="ECO:0007669"/>
    <property type="project" value="InterPro"/>
</dbReference>
<name>A0A0D9YA34_9ORYZ</name>
<dbReference type="Gene3D" id="3.30.40.10">
    <property type="entry name" value="Zinc/RING finger domain, C3HC4 (zinc finger)"/>
    <property type="match status" value="1"/>
</dbReference>
<reference evidence="7" key="3">
    <citation type="submission" date="2018-05" db="EMBL/GenBank/DDBJ databases">
        <title>OgluRS3 (Oryza glumaepatula Reference Sequence Version 3).</title>
        <authorList>
            <person name="Zhang J."/>
            <person name="Kudrna D."/>
            <person name="Lee S."/>
            <person name="Talag J."/>
            <person name="Welchert J."/>
            <person name="Wing R.A."/>
        </authorList>
    </citation>
    <scope>NUCLEOTIDE SEQUENCE [LARGE SCALE GENOMIC DNA]</scope>
</reference>
<reference evidence="7" key="2">
    <citation type="submission" date="2015-04" db="UniProtKB">
        <authorList>
            <consortium name="EnsemblPlants"/>
        </authorList>
    </citation>
    <scope>IDENTIFICATION</scope>
</reference>
<dbReference type="Gene3D" id="2.60.120.380">
    <property type="match status" value="1"/>
</dbReference>
<dbReference type="Pfam" id="PF03152">
    <property type="entry name" value="UFD1_N1"/>
    <property type="match status" value="1"/>
</dbReference>
<sequence length="698" mass="78390">MKFTQTKKREENGNGWVVWTLFRPNLHFRTFLSDRWALISSGRASAVTSCFVYLLRLLTRPQQQDQKLPPTPAATDPPRHPTPSINFPLSRGRREIIADENQSRGGERGTQASNQRGIGSGTRRRRRRGMDFELRKAREKLEREQRERVQRAKAKADRERRAKAEAARRRDALEASHRERRLDAARAQEEAQQKMEEVMQLGKGISFSHMFEALRYDGPGDKIKLPPSSFKELSDEGALDKGPMYFRLSKVRDSVPGAPQDNDADEATCCGVLEFTAREGSAELTPHVWNNLFRGDSPDVPLIEVRYVSLPKGTCAKLKPEGVGFSDLPNHRAVLETALRNHATLSENDFVVVNYGQLQYKLKVLELKPASSVSVLETDVEVDIEGPDSVLDNVENQHVLVPLETGKVESGVVEEGKFRYYKFLVDEGMGEKVASRHANIEVKIETDTSGGDTDIYVSRHPLVFPTQHRHEWSSHEMGSKVLILKPRDASLASGTYSIGVYGFKGTTRYQLSVAIKDVLNGQRIGEQASASSSVDVDSVVCKNCKRYISSRTSLLHEAYCVRHNVVCMHDGCGVVLRKEEATDHVHCNKCGQAFQQREMEKHMKVFHEPLQCPCGVVLEKEDMVQHQSSTCPLRLIVCRFCGDTVQAGGEPLDARDRLRNMCEHESICGSRTAPCDSCGRSVMLKDMDIHVIAVHQKS</sequence>
<evidence type="ECO:0000256" key="3">
    <source>
        <dbReference type="SAM" id="MobiDB-lite"/>
    </source>
</evidence>
<evidence type="ECO:0000256" key="1">
    <source>
        <dbReference type="ARBA" id="ARBA00006043"/>
    </source>
</evidence>
<dbReference type="STRING" id="40148.A0A0D9YA34"/>
<dbReference type="eggNOG" id="KOG0701">
    <property type="taxonomic scope" value="Eukaryota"/>
</dbReference>
<dbReference type="InterPro" id="IPR042299">
    <property type="entry name" value="Ufd1-like_Nn"/>
</dbReference>
<dbReference type="HOGENOM" id="CLU_480134_0_0_1"/>
<feature type="region of interest" description="Disordered" evidence="3">
    <location>
        <begin position="63"/>
        <end position="181"/>
    </location>
</feature>
<reference evidence="7" key="1">
    <citation type="submission" date="2013-08" db="EMBL/GenBank/DDBJ databases">
        <title>Oryza genome evolution.</title>
        <authorList>
            <person name="Wing R.A."/>
            <person name="Panaud O."/>
            <person name="Oliveira A.C."/>
        </authorList>
    </citation>
    <scope>NUCLEOTIDE SEQUENCE</scope>
</reference>
<evidence type="ECO:0000313" key="7">
    <source>
        <dbReference type="EnsemblPlants" id="OGLUM01G21970.1"/>
    </source>
</evidence>
<organism evidence="7">
    <name type="scientific">Oryza glumipatula</name>
    <dbReference type="NCBI Taxonomy" id="40148"/>
    <lineage>
        <taxon>Eukaryota</taxon>
        <taxon>Viridiplantae</taxon>
        <taxon>Streptophyta</taxon>
        <taxon>Embryophyta</taxon>
        <taxon>Tracheophyta</taxon>
        <taxon>Spermatophyta</taxon>
        <taxon>Magnoliopsida</taxon>
        <taxon>Liliopsida</taxon>
        <taxon>Poales</taxon>
        <taxon>Poaceae</taxon>
        <taxon>BOP clade</taxon>
        <taxon>Oryzoideae</taxon>
        <taxon>Oryzeae</taxon>
        <taxon>Oryzinae</taxon>
        <taxon>Oryza</taxon>
    </lineage>
</organism>
<dbReference type="InterPro" id="IPR013083">
    <property type="entry name" value="Znf_RING/FYVE/PHD"/>
</dbReference>
<comment type="similarity">
    <text evidence="1">Belongs to the UFD1 family.</text>
</comment>
<dbReference type="InterPro" id="IPR055418">
    <property type="entry name" value="UFD1_N2"/>
</dbReference>
<dbReference type="Gene3D" id="2.40.40.50">
    <property type="entry name" value="Ubiquitin fusion degradation protein UFD1, N-terminal domain"/>
    <property type="match status" value="1"/>
</dbReference>
<keyword evidence="2" id="KW-0833">Ubl conjugation pathway</keyword>
<evidence type="ECO:0000259" key="4">
    <source>
        <dbReference type="Pfam" id="PF03152"/>
    </source>
</evidence>
<dbReference type="InterPro" id="IPR004854">
    <property type="entry name" value="Ufd1-like"/>
</dbReference>
<feature type="domain" description="Ubiquitin fusion degradation protein UFD1 N-terminal subdomain 2" evidence="6">
    <location>
        <begin position="312"/>
        <end position="387"/>
    </location>
</feature>
<evidence type="ECO:0000259" key="5">
    <source>
        <dbReference type="Pfam" id="PF21366"/>
    </source>
</evidence>
<feature type="domain" description="Ubiquitin fusion degradation protein UFD1 N-terminal subdomain 1" evidence="4">
    <location>
        <begin position="219"/>
        <end position="311"/>
    </location>
</feature>
<dbReference type="GO" id="GO:0034098">
    <property type="term" value="C:VCP-NPL4-UFD1 AAA ATPase complex"/>
    <property type="evidence" value="ECO:0007669"/>
    <property type="project" value="TreeGrafter"/>
</dbReference>
<dbReference type="Pfam" id="PF23580">
    <property type="entry name" value="Znf_XAF1_N"/>
    <property type="match status" value="1"/>
</dbReference>
<feature type="domain" description="TRAFD1/XAF1 zinc finger" evidence="5">
    <location>
        <begin position="661"/>
        <end position="690"/>
    </location>
</feature>
<feature type="compositionally biased region" description="Basic and acidic residues" evidence="3">
    <location>
        <begin position="92"/>
        <end position="107"/>
    </location>
</feature>
<dbReference type="PANTHER" id="PTHR12555">
    <property type="entry name" value="UBIQUITIN FUSION DEGRADATON PROTEIN 1"/>
    <property type="match status" value="1"/>
</dbReference>
<dbReference type="AlphaFoldDB" id="A0A0D9YA34"/>
<evidence type="ECO:0000313" key="8">
    <source>
        <dbReference type="Proteomes" id="UP000026961"/>
    </source>
</evidence>
<accession>A0A0D9YA34</accession>
<dbReference type="PANTHER" id="PTHR12555:SF27">
    <property type="entry name" value="UBIQUITIN FUSION DEGRADATION UFD1 FAMILY PROTEIN"/>
    <property type="match status" value="1"/>
</dbReference>
<dbReference type="Pfam" id="PF21366">
    <property type="entry name" value="TRAFD1-XIAF1_ZnF"/>
    <property type="match status" value="1"/>
</dbReference>
<dbReference type="Pfam" id="PF24842">
    <property type="entry name" value="UFD1_N2"/>
    <property type="match status" value="1"/>
</dbReference>
<proteinExistence type="inferred from homology"/>
<keyword evidence="8" id="KW-1185">Reference proteome</keyword>
<dbReference type="GO" id="GO:0036503">
    <property type="term" value="P:ERAD pathway"/>
    <property type="evidence" value="ECO:0007669"/>
    <property type="project" value="TreeGrafter"/>
</dbReference>
<feature type="compositionally biased region" description="Basic and acidic residues" evidence="3">
    <location>
        <begin position="129"/>
        <end position="181"/>
    </location>
</feature>
<dbReference type="Gene3D" id="3.10.330.10">
    <property type="match status" value="1"/>
</dbReference>
<evidence type="ECO:0008006" key="9">
    <source>
        <dbReference type="Google" id="ProtNLM"/>
    </source>
</evidence>
<dbReference type="eggNOG" id="KOG1816">
    <property type="taxonomic scope" value="Eukaryota"/>
</dbReference>
<evidence type="ECO:0000259" key="6">
    <source>
        <dbReference type="Pfam" id="PF24842"/>
    </source>
</evidence>
<evidence type="ECO:0000256" key="2">
    <source>
        <dbReference type="ARBA" id="ARBA00022786"/>
    </source>
</evidence>
<dbReference type="Gramene" id="OGLUM01G21970.1">
    <property type="protein sequence ID" value="OGLUM01G21970.1"/>
    <property type="gene ID" value="OGLUM01G21970"/>
</dbReference>
<dbReference type="InterPro" id="IPR049439">
    <property type="entry name" value="TRAFD1-XIAF1_Znf"/>
</dbReference>
<protein>
    <recommendedName>
        <fullName evidence="9">C2H2-type domain-containing protein</fullName>
    </recommendedName>
</protein>
<dbReference type="GO" id="GO:0031593">
    <property type="term" value="F:polyubiquitin modification-dependent protein binding"/>
    <property type="evidence" value="ECO:0007669"/>
    <property type="project" value="TreeGrafter"/>
</dbReference>
<dbReference type="InterPro" id="IPR055417">
    <property type="entry name" value="UFD1_N1"/>
</dbReference>
<dbReference type="EnsemblPlants" id="OGLUM01G21970.1">
    <property type="protein sequence ID" value="OGLUM01G21970.1"/>
    <property type="gene ID" value="OGLUM01G21970"/>
</dbReference>
<dbReference type="Proteomes" id="UP000026961">
    <property type="component" value="Chromosome 1"/>
</dbReference>